<comment type="subunit">
    <text evidence="2">Homodimer.</text>
</comment>
<dbReference type="PANTHER" id="PTHR39161:SF1">
    <property type="entry name" value="ADAPTER PROTEIN MECA 1"/>
    <property type="match status" value="1"/>
</dbReference>
<gene>
    <name evidence="4" type="ORF">P4T90_17790</name>
</gene>
<dbReference type="InterPro" id="IPR008681">
    <property type="entry name" value="Neg-reg_MecA"/>
</dbReference>
<evidence type="ECO:0000313" key="5">
    <source>
        <dbReference type="Proteomes" id="UP001341444"/>
    </source>
</evidence>
<dbReference type="Proteomes" id="UP001341444">
    <property type="component" value="Unassembled WGS sequence"/>
</dbReference>
<accession>A0ABU6MPC9</accession>
<evidence type="ECO:0000256" key="3">
    <source>
        <dbReference type="ARBA" id="ARBA00023287"/>
    </source>
</evidence>
<keyword evidence="3" id="KW-0178">Competence</keyword>
<proteinExistence type="inferred from homology"/>
<dbReference type="Gene3D" id="3.30.70.1950">
    <property type="match status" value="1"/>
</dbReference>
<sequence>MKLERLSPNKIKYSITFEELQKRGFLAEELESFIWYDLFDEMVEVAREEYQLEASDTISVEIYSLNAKEIVLILTMDEVYDDNEEILETLSEAEEILGKAFLYAFETIDDLIELAFCMDNHKIHLNSKLYQFEEKYYAVIQSESVYVHSLFEEFGTPAHTFIHMVEEYGSCLIEEKAIDTLLVHFKK</sequence>
<evidence type="ECO:0000313" key="4">
    <source>
        <dbReference type="EMBL" id="MED1204900.1"/>
    </source>
</evidence>
<organism evidence="4 5">
    <name type="scientific">Heyndrickxia acidicola</name>
    <dbReference type="NCBI Taxonomy" id="209389"/>
    <lineage>
        <taxon>Bacteria</taxon>
        <taxon>Bacillati</taxon>
        <taxon>Bacillota</taxon>
        <taxon>Bacilli</taxon>
        <taxon>Bacillales</taxon>
        <taxon>Bacillaceae</taxon>
        <taxon>Heyndrickxia</taxon>
    </lineage>
</organism>
<dbReference type="InterPro" id="IPR038471">
    <property type="entry name" value="MecA_C_sf"/>
</dbReference>
<dbReference type="Pfam" id="PF05389">
    <property type="entry name" value="MecA"/>
    <property type="match status" value="1"/>
</dbReference>
<protein>
    <submittedName>
        <fullName evidence="4">Adaptor protein MecA</fullName>
    </submittedName>
</protein>
<dbReference type="RefSeq" id="WP_066262609.1">
    <property type="nucleotide sequence ID" value="NZ_JARMAB010000027.1"/>
</dbReference>
<reference evidence="4 5" key="1">
    <citation type="submission" date="2023-03" db="EMBL/GenBank/DDBJ databases">
        <title>Bacillus Genome Sequencing.</title>
        <authorList>
            <person name="Dunlap C."/>
        </authorList>
    </citation>
    <scope>NUCLEOTIDE SEQUENCE [LARGE SCALE GENOMIC DNA]</scope>
    <source>
        <strain evidence="4 5">B-23453</strain>
    </source>
</reference>
<evidence type="ECO:0000256" key="2">
    <source>
        <dbReference type="ARBA" id="ARBA00011738"/>
    </source>
</evidence>
<dbReference type="PANTHER" id="PTHR39161">
    <property type="entry name" value="ADAPTER PROTEIN MECA"/>
    <property type="match status" value="1"/>
</dbReference>
<name>A0ABU6MPC9_9BACI</name>
<comment type="similarity">
    <text evidence="1">Belongs to the MecA family.</text>
</comment>
<comment type="caution">
    <text evidence="4">The sequence shown here is derived from an EMBL/GenBank/DDBJ whole genome shotgun (WGS) entry which is preliminary data.</text>
</comment>
<keyword evidence="5" id="KW-1185">Reference proteome</keyword>
<dbReference type="EMBL" id="JARMAB010000027">
    <property type="protein sequence ID" value="MED1204900.1"/>
    <property type="molecule type" value="Genomic_DNA"/>
</dbReference>
<evidence type="ECO:0000256" key="1">
    <source>
        <dbReference type="ARBA" id="ARBA00005397"/>
    </source>
</evidence>